<feature type="compositionally biased region" description="Basic and acidic residues" evidence="1">
    <location>
        <begin position="353"/>
        <end position="362"/>
    </location>
</feature>
<dbReference type="Pfam" id="PF07004">
    <property type="entry name" value="SHIPPO-rpt"/>
    <property type="match status" value="14"/>
</dbReference>
<feature type="compositionally biased region" description="Basic and acidic residues" evidence="1">
    <location>
        <begin position="253"/>
        <end position="262"/>
    </location>
</feature>
<dbReference type="InterPro" id="IPR010736">
    <property type="entry name" value="SHIPPO-rpt"/>
</dbReference>
<feature type="region of interest" description="Disordered" evidence="1">
    <location>
        <begin position="19"/>
        <end position="620"/>
    </location>
</feature>
<gene>
    <name evidence="2" type="ORF">BSTOLATCC_MIC52288</name>
</gene>
<sequence>MHLTSRPAWSFAQKYANKLDSRAPGPGAYSPKAATYEQPPQYRIGTSSRYDFTGKSAEAPGPGSYNPEKKEHSPAPKLGTSKRDPLSDTMANPGPGTYQIPSKVQEGPQYSIQRKYSSKGFGDSPGPGYYEQDLNDFTTKERPISARIGTAQRDNYMTKHAAEYPGPGSYENRPQSAAPKWGFGSEGRNKNSKADDPGPGAYEMGGTLNSKGWSISGKYPDGAGTDKLKVPGPGAYSPEGQGKMPSYTIGRSGRSDFTKNGEKQPGPGAYEHTLRPSSSGPKLGTGKRQPLSQFENTPGPGTYEFRNTNEGPQYSMPGRSSKGDRPKTPGPGHYNPGGSMTDRASPSYRIGSARRDDDKPDTVRNQFPGPGSYSGRPQTAGPKWGFGTEKRDRRGGSTDIGPGQYEMRSSLDQKAWSMSGRHPNLEEKNLGEFPGPGAYNPQPNYGAPNYGFGTSRRPLSGNAGSPGPGAYNVGKDFNKTAPLFGTGKRQPLSNVTDTPGPGGYNVKSGRDGPAYSMSAKTSKNAAHTTPGPGSYNPNIGASNPSWSVGKDKRNEIHSLSKSQSAVGPGLYDVRGKLGGPKWGFGSSQRNGKQRSDSPGPGNYEVHSSIGNLPTYAKAGR</sequence>
<dbReference type="PANTHER" id="PTHR21580:SF28">
    <property type="entry name" value="BOREALIN N-TERMINAL DOMAIN-CONTAINING PROTEIN-RELATED"/>
    <property type="match status" value="1"/>
</dbReference>
<reference evidence="2" key="1">
    <citation type="submission" date="2021-09" db="EMBL/GenBank/DDBJ databases">
        <authorList>
            <consortium name="AG Swart"/>
            <person name="Singh M."/>
            <person name="Singh A."/>
            <person name="Seah K."/>
            <person name="Emmerich C."/>
        </authorList>
    </citation>
    <scope>NUCLEOTIDE SEQUENCE</scope>
    <source>
        <strain evidence="2">ATCC30299</strain>
    </source>
</reference>
<dbReference type="AlphaFoldDB" id="A0AAU9K1U8"/>
<dbReference type="PANTHER" id="PTHR21580">
    <property type="entry name" value="SHIPPO-1-RELATED"/>
    <property type="match status" value="1"/>
</dbReference>
<dbReference type="EMBL" id="CAJZBQ010000052">
    <property type="protein sequence ID" value="CAG9330878.1"/>
    <property type="molecule type" value="Genomic_DNA"/>
</dbReference>
<dbReference type="Proteomes" id="UP001162131">
    <property type="component" value="Unassembled WGS sequence"/>
</dbReference>
<evidence type="ECO:0000313" key="3">
    <source>
        <dbReference type="Proteomes" id="UP001162131"/>
    </source>
</evidence>
<feature type="compositionally biased region" description="Polar residues" evidence="1">
    <location>
        <begin position="535"/>
        <end position="546"/>
    </location>
</feature>
<feature type="compositionally biased region" description="Polar residues" evidence="1">
    <location>
        <begin position="518"/>
        <end position="527"/>
    </location>
</feature>
<feature type="compositionally biased region" description="Basic and acidic residues" evidence="1">
    <location>
        <begin position="187"/>
        <end position="196"/>
    </location>
</feature>
<evidence type="ECO:0000313" key="2">
    <source>
        <dbReference type="EMBL" id="CAG9330878.1"/>
    </source>
</evidence>
<keyword evidence="3" id="KW-1185">Reference proteome</keyword>
<evidence type="ECO:0000256" key="1">
    <source>
        <dbReference type="SAM" id="MobiDB-lite"/>
    </source>
</evidence>
<organism evidence="2 3">
    <name type="scientific">Blepharisma stoltei</name>
    <dbReference type="NCBI Taxonomy" id="1481888"/>
    <lineage>
        <taxon>Eukaryota</taxon>
        <taxon>Sar</taxon>
        <taxon>Alveolata</taxon>
        <taxon>Ciliophora</taxon>
        <taxon>Postciliodesmatophora</taxon>
        <taxon>Heterotrichea</taxon>
        <taxon>Heterotrichida</taxon>
        <taxon>Blepharismidae</taxon>
        <taxon>Blepharisma</taxon>
    </lineage>
</organism>
<feature type="compositionally biased region" description="Basic and acidic residues" evidence="1">
    <location>
        <begin position="549"/>
        <end position="558"/>
    </location>
</feature>
<protein>
    <submittedName>
        <fullName evidence="2">Uncharacterized protein</fullName>
    </submittedName>
</protein>
<name>A0AAU9K1U8_9CILI</name>
<accession>A0AAU9K1U8</accession>
<comment type="caution">
    <text evidence="2">The sequence shown here is derived from an EMBL/GenBank/DDBJ whole genome shotgun (WGS) entry which is preliminary data.</text>
</comment>
<dbReference type="InterPro" id="IPR051291">
    <property type="entry name" value="CIMAP"/>
</dbReference>
<proteinExistence type="predicted"/>